<proteinExistence type="predicted"/>
<sequence length="24" mass="2950">MFLMLSMRFYELNCPFQTMQESVC</sequence>
<accession>A0A2P2P3P6</accession>
<name>A0A2P2P3P6_RHIMU</name>
<dbReference type="AlphaFoldDB" id="A0A2P2P3P6"/>
<dbReference type="EMBL" id="GGEC01068767">
    <property type="protein sequence ID" value="MBX49251.1"/>
    <property type="molecule type" value="Transcribed_RNA"/>
</dbReference>
<organism evidence="1">
    <name type="scientific">Rhizophora mucronata</name>
    <name type="common">Asiatic mangrove</name>
    <dbReference type="NCBI Taxonomy" id="61149"/>
    <lineage>
        <taxon>Eukaryota</taxon>
        <taxon>Viridiplantae</taxon>
        <taxon>Streptophyta</taxon>
        <taxon>Embryophyta</taxon>
        <taxon>Tracheophyta</taxon>
        <taxon>Spermatophyta</taxon>
        <taxon>Magnoliopsida</taxon>
        <taxon>eudicotyledons</taxon>
        <taxon>Gunneridae</taxon>
        <taxon>Pentapetalae</taxon>
        <taxon>rosids</taxon>
        <taxon>fabids</taxon>
        <taxon>Malpighiales</taxon>
        <taxon>Rhizophoraceae</taxon>
        <taxon>Rhizophora</taxon>
    </lineage>
</organism>
<evidence type="ECO:0000313" key="1">
    <source>
        <dbReference type="EMBL" id="MBX49251.1"/>
    </source>
</evidence>
<protein>
    <submittedName>
        <fullName evidence="1">Uncharacterized protein</fullName>
    </submittedName>
</protein>
<reference evidence="1" key="1">
    <citation type="submission" date="2018-02" db="EMBL/GenBank/DDBJ databases">
        <title>Rhizophora mucronata_Transcriptome.</title>
        <authorList>
            <person name="Meera S.P."/>
            <person name="Sreeshan A."/>
            <person name="Augustine A."/>
        </authorList>
    </citation>
    <scope>NUCLEOTIDE SEQUENCE</scope>
    <source>
        <tissue evidence="1">Leaf</tissue>
    </source>
</reference>